<name>A0ABW5XD48_9MICO</name>
<dbReference type="InterPro" id="IPR000644">
    <property type="entry name" value="CBS_dom"/>
</dbReference>
<evidence type="ECO:0000256" key="4">
    <source>
        <dbReference type="ARBA" id="ARBA00022692"/>
    </source>
</evidence>
<evidence type="ECO:0000256" key="7">
    <source>
        <dbReference type="ARBA" id="ARBA00023136"/>
    </source>
</evidence>
<keyword evidence="9" id="KW-1003">Cell membrane</keyword>
<evidence type="ECO:0000256" key="6">
    <source>
        <dbReference type="ARBA" id="ARBA00022989"/>
    </source>
</evidence>
<feature type="transmembrane region" description="Helical" evidence="9">
    <location>
        <begin position="287"/>
        <end position="307"/>
    </location>
</feature>
<dbReference type="InterPro" id="IPR006667">
    <property type="entry name" value="SLC41_membr_dom"/>
</dbReference>
<keyword evidence="6 9" id="KW-1133">Transmembrane helix</keyword>
<keyword evidence="3 9" id="KW-0813">Transport</keyword>
<dbReference type="Gene3D" id="3.10.580.10">
    <property type="entry name" value="CBS-domain"/>
    <property type="match status" value="1"/>
</dbReference>
<evidence type="ECO:0000256" key="1">
    <source>
        <dbReference type="ARBA" id="ARBA00004141"/>
    </source>
</evidence>
<evidence type="ECO:0000256" key="3">
    <source>
        <dbReference type="ARBA" id="ARBA00022448"/>
    </source>
</evidence>
<evidence type="ECO:0000313" key="12">
    <source>
        <dbReference type="Proteomes" id="UP001597391"/>
    </source>
</evidence>
<evidence type="ECO:0000313" key="11">
    <source>
        <dbReference type="EMBL" id="MFD2839230.1"/>
    </source>
</evidence>
<comment type="caution">
    <text evidence="9">Lacks conserved residue(s) required for the propagation of feature annotation.</text>
</comment>
<comment type="similarity">
    <text evidence="2 9">Belongs to the SLC41A transporter family.</text>
</comment>
<dbReference type="SUPFAM" id="SSF158791">
    <property type="entry name" value="MgtE N-terminal domain-like"/>
    <property type="match status" value="1"/>
</dbReference>
<feature type="transmembrane region" description="Helical" evidence="9">
    <location>
        <begin position="425"/>
        <end position="448"/>
    </location>
</feature>
<dbReference type="Gene3D" id="1.25.60.10">
    <property type="entry name" value="MgtE N-terminal domain-like"/>
    <property type="match status" value="1"/>
</dbReference>
<keyword evidence="4 9" id="KW-0812">Transmembrane</keyword>
<dbReference type="PANTHER" id="PTHR41394:SF8">
    <property type="entry name" value="MAGNESIUM TRANSPORTER MGTE"/>
    <property type="match status" value="1"/>
</dbReference>
<dbReference type="InterPro" id="IPR006668">
    <property type="entry name" value="Mg_transptr_MgtE_intracell_dom"/>
</dbReference>
<protein>
    <recommendedName>
        <fullName evidence="9">Magnesium transporter MgtE</fullName>
    </recommendedName>
</protein>
<evidence type="ECO:0000256" key="2">
    <source>
        <dbReference type="ARBA" id="ARBA00009749"/>
    </source>
</evidence>
<dbReference type="EMBL" id="JBHUOP010000001">
    <property type="protein sequence ID" value="MFD2839230.1"/>
    <property type="molecule type" value="Genomic_DNA"/>
</dbReference>
<proteinExistence type="inferred from homology"/>
<sequence>MHTTYNTADIQEIISDRNLVSLDAVLRAMTPTEVADLLDELPIMDATVAFRLLDKTVAVEVFDDLDTGSQTALIESLGAQEVADFFGALDPEEQAWLLDEVPAKVAKQIQSELSPQQLARASSLLGYPSGSAGRRMSPQAVTAHPDETVDRVCARIRNSTADLDRLAVVPVISRSRRLLGTVTLLELMQRQAEVPQALISEIINTESPVAHTTDNAEIVARDALDEGAFVVPIVDAEDRLVGIMPIADAARIDREAVAEDQARQGGAEPLRRPYLLSSVFNVARSRIVWLLVLAVSAVLTVHVLEIFEATLDQVVALALFVPLLTGIGGNTGSQAATTVTRAIGLGDVVTRDVLRVAFKELRTGALLGVVLALLACGIASPFYGIEIGLTIGLTLLVNCPIAATVGGVIPLVARACKVDPAVFSTPFISTFCDATGLLVYFTIARAVMGL</sequence>
<dbReference type="Pfam" id="PF03448">
    <property type="entry name" value="MgtE_N"/>
    <property type="match status" value="1"/>
</dbReference>
<feature type="domain" description="CBS" evidence="10">
    <location>
        <begin position="136"/>
        <end position="198"/>
    </location>
</feature>
<keyword evidence="8" id="KW-0129">CBS domain</keyword>
<dbReference type="InterPro" id="IPR006669">
    <property type="entry name" value="MgtE_transporter"/>
</dbReference>
<dbReference type="PROSITE" id="PS51371">
    <property type="entry name" value="CBS"/>
    <property type="match status" value="1"/>
</dbReference>
<comment type="subunit">
    <text evidence="9">Homodimer.</text>
</comment>
<dbReference type="InterPro" id="IPR036739">
    <property type="entry name" value="SLC41_membr_dom_sf"/>
</dbReference>
<evidence type="ECO:0000256" key="5">
    <source>
        <dbReference type="ARBA" id="ARBA00022842"/>
    </source>
</evidence>
<evidence type="ECO:0000259" key="10">
    <source>
        <dbReference type="PROSITE" id="PS51371"/>
    </source>
</evidence>
<dbReference type="RefSeq" id="WP_377464669.1">
    <property type="nucleotide sequence ID" value="NZ_JBHUOP010000001.1"/>
</dbReference>
<dbReference type="SMART" id="SM00924">
    <property type="entry name" value="MgtE_N"/>
    <property type="match status" value="1"/>
</dbReference>
<feature type="transmembrane region" description="Helical" evidence="9">
    <location>
        <begin position="391"/>
        <end position="413"/>
    </location>
</feature>
<dbReference type="Gene3D" id="1.10.357.20">
    <property type="entry name" value="SLC41 divalent cation transporters, integral membrane domain"/>
    <property type="match status" value="1"/>
</dbReference>
<evidence type="ECO:0000256" key="9">
    <source>
        <dbReference type="RuleBase" id="RU362011"/>
    </source>
</evidence>
<feature type="transmembrane region" description="Helical" evidence="9">
    <location>
        <begin position="365"/>
        <end position="385"/>
    </location>
</feature>
<keyword evidence="7 9" id="KW-0472">Membrane</keyword>
<dbReference type="Proteomes" id="UP001597391">
    <property type="component" value="Unassembled WGS sequence"/>
</dbReference>
<keyword evidence="5 9" id="KW-0460">Magnesium</keyword>
<dbReference type="PANTHER" id="PTHR41394">
    <property type="entry name" value="MAGNESIUM TRANSPORTER MGTE"/>
    <property type="match status" value="1"/>
</dbReference>
<comment type="caution">
    <text evidence="11">The sequence shown here is derived from an EMBL/GenBank/DDBJ whole genome shotgun (WGS) entry which is preliminary data.</text>
</comment>
<keyword evidence="9" id="KW-0479">Metal-binding</keyword>
<dbReference type="InterPro" id="IPR046342">
    <property type="entry name" value="CBS_dom_sf"/>
</dbReference>
<keyword evidence="12" id="KW-1185">Reference proteome</keyword>
<evidence type="ECO:0000256" key="8">
    <source>
        <dbReference type="PROSITE-ProRule" id="PRU00703"/>
    </source>
</evidence>
<dbReference type="Pfam" id="PF01769">
    <property type="entry name" value="MgtE"/>
    <property type="match status" value="1"/>
</dbReference>
<dbReference type="SUPFAM" id="SSF54631">
    <property type="entry name" value="CBS-domain pair"/>
    <property type="match status" value="1"/>
</dbReference>
<gene>
    <name evidence="11" type="primary">mgtE</name>
    <name evidence="11" type="ORF">ACFSYH_01430</name>
</gene>
<comment type="function">
    <text evidence="9">Acts as a magnesium transporter.</text>
</comment>
<dbReference type="InterPro" id="IPR038076">
    <property type="entry name" value="MgtE_N_sf"/>
</dbReference>
<dbReference type="SUPFAM" id="SSF161093">
    <property type="entry name" value="MgtE membrane domain-like"/>
    <property type="match status" value="1"/>
</dbReference>
<dbReference type="Pfam" id="PF00571">
    <property type="entry name" value="CBS"/>
    <property type="match status" value="1"/>
</dbReference>
<organism evidence="11 12">
    <name type="scientific">Populibacterium corticicola</name>
    <dbReference type="NCBI Taxonomy" id="1812826"/>
    <lineage>
        <taxon>Bacteria</taxon>
        <taxon>Bacillati</taxon>
        <taxon>Actinomycetota</taxon>
        <taxon>Actinomycetes</taxon>
        <taxon>Micrococcales</taxon>
        <taxon>Jonesiaceae</taxon>
        <taxon>Populibacterium</taxon>
    </lineage>
</organism>
<reference evidence="12" key="1">
    <citation type="journal article" date="2019" name="Int. J. Syst. Evol. Microbiol.">
        <title>The Global Catalogue of Microorganisms (GCM) 10K type strain sequencing project: providing services to taxonomists for standard genome sequencing and annotation.</title>
        <authorList>
            <consortium name="The Broad Institute Genomics Platform"/>
            <consortium name="The Broad Institute Genome Sequencing Center for Infectious Disease"/>
            <person name="Wu L."/>
            <person name="Ma J."/>
        </authorList>
    </citation>
    <scope>NUCLEOTIDE SEQUENCE [LARGE SCALE GENOMIC DNA]</scope>
    <source>
        <strain evidence="12">KCTC 33576</strain>
    </source>
</reference>
<dbReference type="NCBIfam" id="TIGR00400">
    <property type="entry name" value="mgtE"/>
    <property type="match status" value="1"/>
</dbReference>
<accession>A0ABW5XD48</accession>
<comment type="subcellular location">
    <subcellularLocation>
        <location evidence="9">Cell membrane</location>
        <topology evidence="9">Multi-pass membrane protein</topology>
    </subcellularLocation>
    <subcellularLocation>
        <location evidence="1">Membrane</location>
        <topology evidence="1">Multi-pass membrane protein</topology>
    </subcellularLocation>
</comment>